<dbReference type="PROSITE" id="PS50011">
    <property type="entry name" value="PROTEIN_KINASE_DOM"/>
    <property type="match status" value="1"/>
</dbReference>
<dbReference type="InterPro" id="IPR011009">
    <property type="entry name" value="Kinase-like_dom_sf"/>
</dbReference>
<dbReference type="InterPro" id="IPR000333">
    <property type="entry name" value="TGFB_receptor"/>
</dbReference>
<gene>
    <name evidence="17" type="ORF">D915_003381</name>
</gene>
<evidence type="ECO:0000256" key="10">
    <source>
        <dbReference type="ARBA" id="ARBA00022840"/>
    </source>
</evidence>
<dbReference type="PANTHER" id="PTHR23255">
    <property type="entry name" value="TRANSFORMING GROWTH FACTOR-BETA RECEPTOR TYPE I AND II"/>
    <property type="match status" value="1"/>
</dbReference>
<feature type="region of interest" description="Disordered" evidence="14">
    <location>
        <begin position="928"/>
        <end position="962"/>
    </location>
</feature>
<evidence type="ECO:0000313" key="17">
    <source>
        <dbReference type="EMBL" id="THD25950.1"/>
    </source>
</evidence>
<dbReference type="GO" id="GO:0005886">
    <property type="term" value="C:plasma membrane"/>
    <property type="evidence" value="ECO:0007669"/>
    <property type="project" value="TreeGrafter"/>
</dbReference>
<dbReference type="GO" id="GO:0071363">
    <property type="term" value="P:cellular response to growth factor stimulus"/>
    <property type="evidence" value="ECO:0007669"/>
    <property type="project" value="TreeGrafter"/>
</dbReference>
<feature type="region of interest" description="Disordered" evidence="14">
    <location>
        <begin position="638"/>
        <end position="663"/>
    </location>
</feature>
<dbReference type="CDD" id="cd23532">
    <property type="entry name" value="TFP_LU_ECD_BMPR1"/>
    <property type="match status" value="1"/>
</dbReference>
<evidence type="ECO:0000256" key="7">
    <source>
        <dbReference type="ARBA" id="ARBA00022729"/>
    </source>
</evidence>
<evidence type="ECO:0000256" key="5">
    <source>
        <dbReference type="ARBA" id="ARBA00022679"/>
    </source>
</evidence>
<evidence type="ECO:0000259" key="16">
    <source>
        <dbReference type="PROSITE" id="PS50011"/>
    </source>
</evidence>
<dbReference type="SMART" id="SM00220">
    <property type="entry name" value="S_TKc"/>
    <property type="match status" value="1"/>
</dbReference>
<evidence type="ECO:0000256" key="13">
    <source>
        <dbReference type="ARBA" id="ARBA00023170"/>
    </source>
</evidence>
<evidence type="ECO:0000313" key="18">
    <source>
        <dbReference type="Proteomes" id="UP000230066"/>
    </source>
</evidence>
<keyword evidence="6 15" id="KW-0812">Transmembrane</keyword>
<dbReference type="EMBL" id="JXXN02000924">
    <property type="protein sequence ID" value="THD25950.1"/>
    <property type="molecule type" value="Genomic_DNA"/>
</dbReference>
<evidence type="ECO:0000256" key="9">
    <source>
        <dbReference type="ARBA" id="ARBA00022777"/>
    </source>
</evidence>
<feature type="compositionally biased region" description="Low complexity" evidence="14">
    <location>
        <begin position="123"/>
        <end position="135"/>
    </location>
</feature>
<feature type="domain" description="Protein kinase" evidence="16">
    <location>
        <begin position="390"/>
        <end position="1005"/>
    </location>
</feature>
<feature type="compositionally biased region" description="Polar residues" evidence="14">
    <location>
        <begin position="1035"/>
        <end position="1053"/>
    </location>
</feature>
<dbReference type="SUPFAM" id="SSF56112">
    <property type="entry name" value="Protein kinase-like (PK-like)"/>
    <property type="match status" value="1"/>
</dbReference>
<dbReference type="InterPro" id="IPR000719">
    <property type="entry name" value="Prot_kinase_dom"/>
</dbReference>
<comment type="similarity">
    <text evidence="2">Belongs to the protein kinase superfamily. TKL Ser/Thr protein kinase family. TGFB receptor subfamily.</text>
</comment>
<keyword evidence="9 17" id="KW-0418">Kinase</keyword>
<evidence type="ECO:0000256" key="2">
    <source>
        <dbReference type="ARBA" id="ARBA00009605"/>
    </source>
</evidence>
<comment type="subcellular location">
    <subcellularLocation>
        <location evidence="1">Membrane</location>
        <topology evidence="1">Single-pass type I membrane protein</topology>
    </subcellularLocation>
</comment>
<evidence type="ECO:0000256" key="8">
    <source>
        <dbReference type="ARBA" id="ARBA00022741"/>
    </source>
</evidence>
<keyword evidence="11 15" id="KW-1133">Transmembrane helix</keyword>
<sequence>MAVRDWFLVQFTSSKWIHSMIHGLQFLMIFSIYCTAVEFKKEIFGESATKETLACLCNDNNQCVMNALPLNLSNMFAYAGPMGFCVTVSEGRCYTAKDISIGSAGNTLRMRRFIKNSEKNKSPDVSSGDLLSDSTGDSKENQINVNKFIRVRYGCLSSDQKITFACNGHLVKHLVPKTIACCNSSDFCNANLTPEFFHHSSNEEAIRTALKNQKLFRGAEIKKKKYLDPGLNLGPQLLSGGITVNRSTKMVRDSEEKLQPAGTKLFYFILVISFSIVAVILFSTLTAVCIVYNCRRQPKALHAVIVQKKTRKSNIVYVDETHAGKRAKETNMLSNYCDPARANHQTLGSGTTYQTASTNSTQNAESFTEIQPSNQYRTMRLNQETISSQVNLRKLIGSGRFSDVWLASWQGESVLAKIFIPDNRLAQSLWRRTVSLHRSTLLRHHTIQGLMAVDWIEYPGSNHLCSNSHLPRALVNTTSPRAMLIGELHPWGSLQDLMATHRWYSRKTCPKEACAKEGAPVRDAVTRVFTLQRTLSDRVLPPALTTTDELMLKVLLRMALSITQGVCFLHSEFAGTRGKPALAHRNLKPSNVFVRSDWTCCIGDIGFAVRPPPCPLPVPLTELHAIYKQYMDQLERSTRPDEIPVGRGDSPPKETTGLLQPPELIPTTHTNVNSLARNEEGSQSISKLTVAKAELLDWWPVGGHCAGTLRYLAPELLTQAVDPFCFEAHQRADIYSLGLILWELLAWALPQTFRLRHEQCEQCRGSDSSRSSAQSNSLSHPEALLDRQACPRHYLTHVAYEVELRAYARSLGTQGWSMCSNQSIGRPTCRQVQSCNSATAVINDEPDFQTMYHLVCEAQIRPQLPQVTSGPWISLLTQHRSSPNWMYSEPSAATYENYTELLDPRTAAPRCHSTIPEFMTVHPIKHIDSTSHSSTSSGASSLQGTQSGAHSSSTDHTRPSISSGELTHMMCLIAQQWASLLPECWSPNPDARLTAQRVRKVLQKLTDRLDLFRMSRNETPSDTAASVLRHHAMRSITTQPRSSSPTIQEARSK</sequence>
<dbReference type="Gene3D" id="2.10.60.10">
    <property type="entry name" value="CD59"/>
    <property type="match status" value="1"/>
</dbReference>
<dbReference type="GO" id="GO:0004675">
    <property type="term" value="F:transmembrane receptor protein serine/threonine kinase activity"/>
    <property type="evidence" value="ECO:0007669"/>
    <property type="project" value="UniProtKB-EC"/>
</dbReference>
<feature type="transmembrane region" description="Helical" evidence="15">
    <location>
        <begin position="16"/>
        <end position="36"/>
    </location>
</feature>
<feature type="transmembrane region" description="Helical" evidence="15">
    <location>
        <begin position="265"/>
        <end position="293"/>
    </location>
</feature>
<evidence type="ECO:0000256" key="14">
    <source>
        <dbReference type="SAM" id="MobiDB-lite"/>
    </source>
</evidence>
<organism evidence="17 18">
    <name type="scientific">Fasciola hepatica</name>
    <name type="common">Liver fluke</name>
    <dbReference type="NCBI Taxonomy" id="6192"/>
    <lineage>
        <taxon>Eukaryota</taxon>
        <taxon>Metazoa</taxon>
        <taxon>Spiralia</taxon>
        <taxon>Lophotrochozoa</taxon>
        <taxon>Platyhelminthes</taxon>
        <taxon>Trematoda</taxon>
        <taxon>Digenea</taxon>
        <taxon>Plagiorchiida</taxon>
        <taxon>Echinostomata</taxon>
        <taxon>Echinostomatoidea</taxon>
        <taxon>Fasciolidae</taxon>
        <taxon>Fasciola</taxon>
    </lineage>
</organism>
<reference evidence="17" key="1">
    <citation type="submission" date="2019-03" db="EMBL/GenBank/DDBJ databases">
        <title>Improved annotation for the trematode Fasciola hepatica.</title>
        <authorList>
            <person name="Choi Y.-J."/>
            <person name="Martin J."/>
            <person name="Mitreva M."/>
        </authorList>
    </citation>
    <scope>NUCLEOTIDE SEQUENCE [LARGE SCALE GENOMIC DNA]</scope>
</reference>
<protein>
    <recommendedName>
        <fullName evidence="3">receptor protein serine/threonine kinase</fullName>
        <ecNumber evidence="3">2.7.11.30</ecNumber>
    </recommendedName>
</protein>
<proteinExistence type="inferred from homology"/>
<keyword evidence="18" id="KW-1185">Reference proteome</keyword>
<keyword evidence="10" id="KW-0067">ATP-binding</keyword>
<evidence type="ECO:0000256" key="3">
    <source>
        <dbReference type="ARBA" id="ARBA00012401"/>
    </source>
</evidence>
<dbReference type="EC" id="2.7.11.30" evidence="3"/>
<dbReference type="Proteomes" id="UP000230066">
    <property type="component" value="Unassembled WGS sequence"/>
</dbReference>
<comment type="caution">
    <text evidence="17">The sequence shown here is derived from an EMBL/GenBank/DDBJ whole genome shotgun (WGS) entry which is preliminary data.</text>
</comment>
<keyword evidence="12 15" id="KW-0472">Membrane</keyword>
<dbReference type="InterPro" id="IPR045860">
    <property type="entry name" value="Snake_toxin-like_sf"/>
</dbReference>
<keyword evidence="5" id="KW-0808">Transferase</keyword>
<name>A0A4E0S2G3_FASHE</name>
<evidence type="ECO:0000256" key="6">
    <source>
        <dbReference type="ARBA" id="ARBA00022692"/>
    </source>
</evidence>
<keyword evidence="4" id="KW-0723">Serine/threonine-protein kinase</keyword>
<keyword evidence="13 17" id="KW-0675">Receptor</keyword>
<dbReference type="GO" id="GO:0043235">
    <property type="term" value="C:receptor complex"/>
    <property type="evidence" value="ECO:0007669"/>
    <property type="project" value="TreeGrafter"/>
</dbReference>
<evidence type="ECO:0000256" key="12">
    <source>
        <dbReference type="ARBA" id="ARBA00023136"/>
    </source>
</evidence>
<dbReference type="AlphaFoldDB" id="A0A4E0S2G3"/>
<accession>A0A4E0S2G3</accession>
<feature type="compositionally biased region" description="Low complexity" evidence="14">
    <location>
        <begin position="930"/>
        <end position="949"/>
    </location>
</feature>
<evidence type="ECO:0000256" key="4">
    <source>
        <dbReference type="ARBA" id="ARBA00022527"/>
    </source>
</evidence>
<dbReference type="GO" id="GO:0005524">
    <property type="term" value="F:ATP binding"/>
    <property type="evidence" value="ECO:0007669"/>
    <property type="project" value="UniProtKB-KW"/>
</dbReference>
<dbReference type="PANTHER" id="PTHR23255:SF72">
    <property type="entry name" value="RECEPTOR PROTEIN SERINE_THREONINE KINASE"/>
    <property type="match status" value="1"/>
</dbReference>
<evidence type="ECO:0000256" key="1">
    <source>
        <dbReference type="ARBA" id="ARBA00004479"/>
    </source>
</evidence>
<evidence type="ECO:0000256" key="15">
    <source>
        <dbReference type="SAM" id="Phobius"/>
    </source>
</evidence>
<keyword evidence="8" id="KW-0547">Nucleotide-binding</keyword>
<dbReference type="Gene3D" id="3.30.200.20">
    <property type="entry name" value="Phosphorylase Kinase, domain 1"/>
    <property type="match status" value="1"/>
</dbReference>
<evidence type="ECO:0000256" key="11">
    <source>
        <dbReference type="ARBA" id="ARBA00022989"/>
    </source>
</evidence>
<keyword evidence="7" id="KW-0732">Signal</keyword>
<dbReference type="Gene3D" id="1.10.510.10">
    <property type="entry name" value="Transferase(Phosphotransferase) domain 1"/>
    <property type="match status" value="1"/>
</dbReference>
<feature type="region of interest" description="Disordered" evidence="14">
    <location>
        <begin position="1033"/>
        <end position="1053"/>
    </location>
</feature>
<feature type="region of interest" description="Disordered" evidence="14">
    <location>
        <begin position="118"/>
        <end position="137"/>
    </location>
</feature>